<dbReference type="InterPro" id="IPR016084">
    <property type="entry name" value="Haem_Oase-like_multi-hlx"/>
</dbReference>
<organism evidence="1 2">
    <name type="scientific">Candidatus Nitrohelix vancouverensis</name>
    <dbReference type="NCBI Taxonomy" id="2705534"/>
    <lineage>
        <taxon>Bacteria</taxon>
        <taxon>Pseudomonadati</taxon>
        <taxon>Nitrospinota/Tectimicrobiota group</taxon>
        <taxon>Nitrospinota</taxon>
        <taxon>Nitrospinia</taxon>
        <taxon>Nitrospinales</taxon>
        <taxon>Nitrospinaceae</taxon>
        <taxon>Candidatus Nitrohelix</taxon>
    </lineage>
</organism>
<dbReference type="AlphaFoldDB" id="A0A7T0C0M5"/>
<reference evidence="2" key="1">
    <citation type="submission" date="2020-02" db="EMBL/GenBank/DDBJ databases">
        <title>Genomic and physiological characterization of two novel Nitrospinaceae genera.</title>
        <authorList>
            <person name="Mueller A.J."/>
            <person name="Jung M.-Y."/>
            <person name="Strachan C.R."/>
            <person name="Herbold C.W."/>
            <person name="Kirkegaard R.H."/>
            <person name="Daims H."/>
        </authorList>
    </citation>
    <scope>NUCLEOTIDE SEQUENCE [LARGE SCALE GENOMIC DNA]</scope>
</reference>
<dbReference type="Proteomes" id="UP000594464">
    <property type="component" value="Chromosome"/>
</dbReference>
<dbReference type="EMBL" id="CP048620">
    <property type="protein sequence ID" value="QPJ64326.1"/>
    <property type="molecule type" value="Genomic_DNA"/>
</dbReference>
<dbReference type="Gene3D" id="1.20.910.10">
    <property type="entry name" value="Heme oxygenase-like"/>
    <property type="match status" value="1"/>
</dbReference>
<dbReference type="KEGG" id="nva:G3M78_02500"/>
<sequence length="266" mass="30725">MNTPRRKDFEVFWGIVQKEIHTHPVIVDNSYCKWFKKGEASEAQIIDLFEQFAVFSKWFLLAQLMRLLNASDRESETHARYILANELGVGINPDGSTEEQPFKTRWAHINWLRDTARPLNLDPDKLGSWESSSPQTKEFIKGLESTYGSKDGEFGRGASYAIETWAAWGIGKGEEAEADNFWKELITGLEIYNDRKALSADQKIPLDFFQFHFDSEKGHGDNVLEEMRDAYYKPEFDHKKFLRGGHQALDAIHTFWLGLDQSRRGL</sequence>
<name>A0A7T0C0M5_9BACT</name>
<gene>
    <name evidence="1" type="ORF">G3M78_02500</name>
</gene>
<evidence type="ECO:0000313" key="1">
    <source>
        <dbReference type="EMBL" id="QPJ64326.1"/>
    </source>
</evidence>
<accession>A0A7T0C0M5</accession>
<proteinExistence type="predicted"/>
<protein>
    <submittedName>
        <fullName evidence="1">Uncharacterized protein</fullName>
    </submittedName>
</protein>
<dbReference type="SUPFAM" id="SSF48613">
    <property type="entry name" value="Heme oxygenase-like"/>
    <property type="match status" value="1"/>
</dbReference>
<evidence type="ECO:0000313" key="2">
    <source>
        <dbReference type="Proteomes" id="UP000594464"/>
    </source>
</evidence>